<feature type="domain" description="Carbamoyltransferase C-terminal" evidence="3">
    <location>
        <begin position="423"/>
        <end position="610"/>
    </location>
</feature>
<evidence type="ECO:0000313" key="5">
    <source>
        <dbReference type="Proteomes" id="UP000006334"/>
    </source>
</evidence>
<dbReference type="InterPro" id="IPR043129">
    <property type="entry name" value="ATPase_NBD"/>
</dbReference>
<dbReference type="EMBL" id="BAEN01000035">
    <property type="protein sequence ID" value="GAC14303.1"/>
    <property type="molecule type" value="Genomic_DNA"/>
</dbReference>
<dbReference type="CDD" id="cd24098">
    <property type="entry name" value="ASKHA_NBD_TobZ_N"/>
    <property type="match status" value="1"/>
</dbReference>
<dbReference type="PANTHER" id="PTHR34847:SF1">
    <property type="entry name" value="NODULATION PROTEIN U"/>
    <property type="match status" value="1"/>
</dbReference>
<dbReference type="Gene3D" id="3.30.420.40">
    <property type="match status" value="2"/>
</dbReference>
<dbReference type="PANTHER" id="PTHR34847">
    <property type="entry name" value="NODULATION PROTEIN U"/>
    <property type="match status" value="1"/>
</dbReference>
<evidence type="ECO:0000259" key="3">
    <source>
        <dbReference type="Pfam" id="PF16861"/>
    </source>
</evidence>
<dbReference type="eggNOG" id="COG2192">
    <property type="taxonomic scope" value="Bacteria"/>
</dbReference>
<reference evidence="4 5" key="1">
    <citation type="journal article" date="2017" name="Antonie Van Leeuwenhoek">
        <title>Rhizobium rhizosphaerae sp. nov., a novel species isolated from rice rhizosphere.</title>
        <authorList>
            <person name="Zhao J.J."/>
            <person name="Zhang J."/>
            <person name="Zhang R.J."/>
            <person name="Zhang C.W."/>
            <person name="Yin H.Q."/>
            <person name="Zhang X.X."/>
        </authorList>
    </citation>
    <scope>NUCLEOTIDE SEQUENCE [LARGE SCALE GENOMIC DNA]</scope>
    <source>
        <strain evidence="4 5">E3</strain>
    </source>
</reference>
<dbReference type="Proteomes" id="UP000006334">
    <property type="component" value="Unassembled WGS sequence"/>
</dbReference>
<dbReference type="InterPro" id="IPR003696">
    <property type="entry name" value="Carbtransf_dom"/>
</dbReference>
<dbReference type="Pfam" id="PF16861">
    <property type="entry name" value="Carbam_trans_C"/>
    <property type="match status" value="1"/>
</dbReference>
<dbReference type="OrthoDB" id="9780777at2"/>
<dbReference type="GO" id="GO:0003824">
    <property type="term" value="F:catalytic activity"/>
    <property type="evidence" value="ECO:0007669"/>
    <property type="project" value="InterPro"/>
</dbReference>
<sequence>MKRILGISAYYHDSAAALIIDGKVIAAAQEERFTRIKHDPSFPKLAIQFCLKTANCQLEELDAIIFYDKPMLKFERLLETYLAHAPRGFLSFLNAMPIWLKEKLYLKSVLRQELRDLIFARRSEVNATTIGYERKQEKRPKLPQLLFSEHHHSHAASAFYPSPFDKAVVLCLDGVGEWATSSAWLGENASLKPLWEIQFPHSLGLLYSAFTYYCGFKVNSGEYKLMGLAPYGEPKYVEQILEHLVEVNEDGSFALNMTYFDYPAGERMTNAKFDALFGGPAKDADTQITQKEMDLARSIQEVTEKIVLKIAHYAYAQTKCENLCLAGGVALNCVANGRILREGPFKQIWIQPAAGDAGGALGCGLIAYHEYFDEPRKVSPNLDGMSGTYLGPKFDDKDVQSYLQQENISFEQCTDENLFDLVAKKLDQGNVIGWFQGAMEFGPRALGNRSILGDPRNQTMQSVMNLKIKQRESFRPFAPVVLFEDVDDYFDLEVASPYMLLVAQVKKDIRIQQGQSNTFGLDKLNQARSTIPAVTHVDYSARVQTVEQQTNPRLHKLISQFKALTGTSVLINTSFNVRGEPPVCTPADALRCFWATDMDMLVIENCVLYKSQQQQKHIQNAKKITFAKD</sequence>
<comment type="caution">
    <text evidence="4">The sequence shown here is derived from an EMBL/GenBank/DDBJ whole genome shotgun (WGS) entry which is preliminary data.</text>
</comment>
<accession>K6YCG2</accession>
<name>K6YCG2_9ALTE</name>
<dbReference type="InterPro" id="IPR031730">
    <property type="entry name" value="Carbam_trans_C"/>
</dbReference>
<proteinExistence type="inferred from homology"/>
<evidence type="ECO:0000259" key="2">
    <source>
        <dbReference type="Pfam" id="PF02543"/>
    </source>
</evidence>
<feature type="domain" description="Carbamoyltransferase" evidence="2">
    <location>
        <begin position="3"/>
        <end position="363"/>
    </location>
</feature>
<organism evidence="4 5">
    <name type="scientific">Aliiglaciecola lipolytica E3</name>
    <dbReference type="NCBI Taxonomy" id="1127673"/>
    <lineage>
        <taxon>Bacteria</taxon>
        <taxon>Pseudomonadati</taxon>
        <taxon>Pseudomonadota</taxon>
        <taxon>Gammaproteobacteria</taxon>
        <taxon>Alteromonadales</taxon>
        <taxon>Alteromonadaceae</taxon>
        <taxon>Aliiglaciecola</taxon>
    </lineage>
</organism>
<dbReference type="SUPFAM" id="SSF53067">
    <property type="entry name" value="Actin-like ATPase domain"/>
    <property type="match status" value="1"/>
</dbReference>
<dbReference type="RefSeq" id="WP_008844119.1">
    <property type="nucleotide sequence ID" value="NZ_BAEN01000035.1"/>
</dbReference>
<comment type="similarity">
    <text evidence="1">Belongs to the NodU/CmcH family.</text>
</comment>
<keyword evidence="5" id="KW-1185">Reference proteome</keyword>
<evidence type="ECO:0000256" key="1">
    <source>
        <dbReference type="ARBA" id="ARBA00006129"/>
    </source>
</evidence>
<gene>
    <name evidence="4" type="primary">nolO</name>
    <name evidence="4" type="ORF">GLIP_1670</name>
</gene>
<evidence type="ECO:0000313" key="4">
    <source>
        <dbReference type="EMBL" id="GAC14303.1"/>
    </source>
</evidence>
<dbReference type="Pfam" id="PF02543">
    <property type="entry name" value="Carbam_trans_N"/>
    <property type="match status" value="1"/>
</dbReference>
<dbReference type="InterPro" id="IPR051338">
    <property type="entry name" value="NodU/CmcH_Carbamoyltrnsfr"/>
</dbReference>
<dbReference type="AlphaFoldDB" id="K6YCG2"/>
<protein>
    <submittedName>
        <fullName evidence="4">Nodulation protein nolO</fullName>
    </submittedName>
</protein>
<dbReference type="Gene3D" id="3.90.870.20">
    <property type="entry name" value="Carbamoyltransferase, C-terminal domain"/>
    <property type="match status" value="1"/>
</dbReference>
<dbReference type="InterPro" id="IPR038152">
    <property type="entry name" value="Carbam_trans_C_sf"/>
</dbReference>
<dbReference type="STRING" id="1127673.GLIP_1670"/>